<dbReference type="EMBL" id="KI894031">
    <property type="protein sequence ID" value="OBR85240.1"/>
    <property type="molecule type" value="Genomic_DNA"/>
</dbReference>
<accession>A0A1A6A5A6</accession>
<dbReference type="AlphaFoldDB" id="A0A1A6A5A6"/>
<dbReference type="EMBL" id="CP144534">
    <property type="protein sequence ID" value="WWC61863.1"/>
    <property type="molecule type" value="Genomic_DNA"/>
</dbReference>
<evidence type="ECO:0000256" key="3">
    <source>
        <dbReference type="ARBA" id="ARBA00022643"/>
    </source>
</evidence>
<dbReference type="Gene3D" id="3.20.20.70">
    <property type="entry name" value="Aldolase class I"/>
    <property type="match status" value="1"/>
</dbReference>
<keyword evidence="4" id="KW-0521">NADP</keyword>
<dbReference type="PANTHER" id="PTHR43303">
    <property type="entry name" value="NADPH DEHYDROGENASE C23G7.10C-RELATED"/>
    <property type="match status" value="1"/>
</dbReference>
<evidence type="ECO:0000256" key="6">
    <source>
        <dbReference type="SAM" id="MobiDB-lite"/>
    </source>
</evidence>
<feature type="domain" description="NADH:flavin oxidoreductase/NADH oxidase N-terminal" evidence="7">
    <location>
        <begin position="48"/>
        <end position="406"/>
    </location>
</feature>
<proteinExistence type="predicted"/>
<dbReference type="VEuPathDB" id="FungiDB:I303_04573"/>
<protein>
    <submittedName>
        <fullName evidence="8">Oxidoreductase</fullName>
    </submittedName>
</protein>
<keyword evidence="10" id="KW-1185">Reference proteome</keyword>
<feature type="compositionally biased region" description="Basic and acidic residues" evidence="6">
    <location>
        <begin position="442"/>
        <end position="455"/>
    </location>
</feature>
<dbReference type="InterPro" id="IPR044152">
    <property type="entry name" value="YqjM-like"/>
</dbReference>
<dbReference type="GeneID" id="28968272"/>
<keyword evidence="2" id="KW-0285">Flavoprotein</keyword>
<feature type="region of interest" description="Disordered" evidence="6">
    <location>
        <begin position="442"/>
        <end position="483"/>
    </location>
</feature>
<evidence type="ECO:0000259" key="7">
    <source>
        <dbReference type="Pfam" id="PF00724"/>
    </source>
</evidence>
<dbReference type="RefSeq" id="XP_018263082.1">
    <property type="nucleotide sequence ID" value="XM_018407871.1"/>
</dbReference>
<dbReference type="STRING" id="1296121.A0A1A6A5A6"/>
<dbReference type="Proteomes" id="UP000078595">
    <property type="component" value="Chromosome 5"/>
</dbReference>
<organism evidence="8">
    <name type="scientific">Kwoniella dejecticola CBS 10117</name>
    <dbReference type="NCBI Taxonomy" id="1296121"/>
    <lineage>
        <taxon>Eukaryota</taxon>
        <taxon>Fungi</taxon>
        <taxon>Dikarya</taxon>
        <taxon>Basidiomycota</taxon>
        <taxon>Agaricomycotina</taxon>
        <taxon>Tremellomycetes</taxon>
        <taxon>Tremellales</taxon>
        <taxon>Cryptococcaceae</taxon>
        <taxon>Kwoniella</taxon>
    </lineage>
</organism>
<name>A0A1A6A5A6_9TREE</name>
<sequence>MTKSAQPIFPHGPKKVEGYHEYLADQLQPVGSLLNPEEYKQNQDPPALFKPLTIRGVEFPNRAWVAPMCQYSSEDGKASDHHLVHLGSMAMRGWGSIMVEATAVVPEGRITPEDMGLWEDAQIAPLKRVVDYVHGLRGIIGIQLAHAGRKASTPAPWTLRQVIEDEGYQGGTVVGEENGGWPNNVQAPSAISFNEGKFPNPVEASAEYIENLKKAFLEAVERCEKIGFDFIEIHGAHGYLLHEFVDPISNKRTDSYGGSLENRLRLPLELAQLIREKWDKPLFYRLSATDWLEEDLGPEKSANGDYAWWGIEQTTILTQKLADLGVDLIDVSSGGNDLRQKVKVGPSYQLPFAEHVKQHVKNILVGSVGIITEPEQANDIIEQGKSDVVFLAREVLRNIDFPLKAALELGAAVSPAVQYERAWTRMLVKRDHVKEAAHKHGLTEVQGEEGKKIKGETVTVNGNGNSNTIGKRGPPPVVHSSVP</sequence>
<reference evidence="9" key="2">
    <citation type="submission" date="2013-07" db="EMBL/GenBank/DDBJ databases">
        <authorList>
            <consortium name="The Broad Institute Genome Sequencing Platform"/>
            <person name="Cuomo C."/>
            <person name="Litvintseva A."/>
            <person name="Chen Y."/>
            <person name="Heitman J."/>
            <person name="Sun S."/>
            <person name="Springer D."/>
            <person name="Dromer F."/>
            <person name="Young S.K."/>
            <person name="Zeng Q."/>
            <person name="Gargeya S."/>
            <person name="Fitzgerald M."/>
            <person name="Abouelleil A."/>
            <person name="Alvarado L."/>
            <person name="Berlin A.M."/>
            <person name="Chapman S.B."/>
            <person name="Dewar J."/>
            <person name="Goldberg J."/>
            <person name="Griggs A."/>
            <person name="Gujja S."/>
            <person name="Hansen M."/>
            <person name="Howarth C."/>
            <person name="Imamovic A."/>
            <person name="Larimer J."/>
            <person name="McCowan C."/>
            <person name="Murphy C."/>
            <person name="Pearson M."/>
            <person name="Priest M."/>
            <person name="Roberts A."/>
            <person name="Saif S."/>
            <person name="Shea T."/>
            <person name="Sykes S."/>
            <person name="Wortman J."/>
            <person name="Nusbaum C."/>
            <person name="Birren B."/>
        </authorList>
    </citation>
    <scope>NUCLEOTIDE SEQUENCE</scope>
    <source>
        <strain evidence="9">CBS 10117</strain>
    </source>
</reference>
<evidence type="ECO:0000256" key="1">
    <source>
        <dbReference type="ARBA" id="ARBA00001917"/>
    </source>
</evidence>
<evidence type="ECO:0000313" key="9">
    <source>
        <dbReference type="EMBL" id="WWC61863.1"/>
    </source>
</evidence>
<dbReference type="CDD" id="cd02932">
    <property type="entry name" value="OYE_YqiM_FMN"/>
    <property type="match status" value="1"/>
</dbReference>
<dbReference type="OrthoDB" id="72788at2759"/>
<dbReference type="GO" id="GO:0050661">
    <property type="term" value="F:NADP binding"/>
    <property type="evidence" value="ECO:0007669"/>
    <property type="project" value="InterPro"/>
</dbReference>
<dbReference type="InterPro" id="IPR001155">
    <property type="entry name" value="OxRdtase_FMN_N"/>
</dbReference>
<reference evidence="8" key="1">
    <citation type="submission" date="2013-07" db="EMBL/GenBank/DDBJ databases">
        <title>The Genome Sequence of Cryptococcus dejecticola CBS10117.</title>
        <authorList>
            <consortium name="The Broad Institute Genome Sequencing Platform"/>
            <person name="Cuomo C."/>
            <person name="Litvintseva A."/>
            <person name="Chen Y."/>
            <person name="Heitman J."/>
            <person name="Sun S."/>
            <person name="Springer D."/>
            <person name="Dromer F."/>
            <person name="Young S.K."/>
            <person name="Zeng Q."/>
            <person name="Gargeya S."/>
            <person name="Fitzgerald M."/>
            <person name="Abouelleil A."/>
            <person name="Alvarado L."/>
            <person name="Berlin A.M."/>
            <person name="Chapman S.B."/>
            <person name="Dewar J."/>
            <person name="Goldberg J."/>
            <person name="Griggs A."/>
            <person name="Gujja S."/>
            <person name="Hansen M."/>
            <person name="Howarth C."/>
            <person name="Imamovic A."/>
            <person name="Larimer J."/>
            <person name="McCowan C."/>
            <person name="Murphy C."/>
            <person name="Pearson M."/>
            <person name="Priest M."/>
            <person name="Roberts A."/>
            <person name="Saif S."/>
            <person name="Shea T."/>
            <person name="Sykes S."/>
            <person name="Wortman J."/>
            <person name="Nusbaum C."/>
            <person name="Birren B."/>
        </authorList>
    </citation>
    <scope>NUCLEOTIDE SEQUENCE [LARGE SCALE GENOMIC DNA]</scope>
    <source>
        <strain evidence="8">CBS 10117</strain>
    </source>
</reference>
<dbReference type="PANTHER" id="PTHR43303:SF4">
    <property type="entry name" value="NADPH DEHYDROGENASE C23G7.10C-RELATED"/>
    <property type="match status" value="1"/>
</dbReference>
<keyword evidence="3" id="KW-0288">FMN</keyword>
<dbReference type="Pfam" id="PF00724">
    <property type="entry name" value="Oxidored_FMN"/>
    <property type="match status" value="1"/>
</dbReference>
<evidence type="ECO:0000313" key="10">
    <source>
        <dbReference type="Proteomes" id="UP000078595"/>
    </source>
</evidence>
<evidence type="ECO:0000313" key="8">
    <source>
        <dbReference type="EMBL" id="OBR85240.1"/>
    </source>
</evidence>
<dbReference type="GO" id="GO:0003959">
    <property type="term" value="F:NADPH dehydrogenase activity"/>
    <property type="evidence" value="ECO:0007669"/>
    <property type="project" value="InterPro"/>
</dbReference>
<feature type="compositionally biased region" description="Low complexity" evidence="6">
    <location>
        <begin position="456"/>
        <end position="470"/>
    </location>
</feature>
<dbReference type="SUPFAM" id="SSF51395">
    <property type="entry name" value="FMN-linked oxidoreductases"/>
    <property type="match status" value="1"/>
</dbReference>
<evidence type="ECO:0000256" key="5">
    <source>
        <dbReference type="ARBA" id="ARBA00023002"/>
    </source>
</evidence>
<keyword evidence="5" id="KW-0560">Oxidoreductase</keyword>
<evidence type="ECO:0000256" key="4">
    <source>
        <dbReference type="ARBA" id="ARBA00022857"/>
    </source>
</evidence>
<gene>
    <name evidence="8" type="ORF">I303_04573</name>
    <name evidence="9" type="ORF">I303_104448</name>
</gene>
<reference evidence="9" key="3">
    <citation type="submission" date="2024-02" db="EMBL/GenBank/DDBJ databases">
        <title>Comparative genomics of Cryptococcus and Kwoniella reveals pathogenesis evolution and contrasting modes of karyotype evolution via chromosome fusion or intercentromeric recombination.</title>
        <authorList>
            <person name="Coelho M.A."/>
            <person name="David-Palma M."/>
            <person name="Shea T."/>
            <person name="Bowers K."/>
            <person name="McGinley-Smith S."/>
            <person name="Mohammad A.W."/>
            <person name="Gnirke A."/>
            <person name="Yurkov A.M."/>
            <person name="Nowrousian M."/>
            <person name="Sun S."/>
            <person name="Cuomo C.A."/>
            <person name="Heitman J."/>
        </authorList>
    </citation>
    <scope>NUCLEOTIDE SEQUENCE</scope>
    <source>
        <strain evidence="9">CBS 10117</strain>
    </source>
</reference>
<dbReference type="InterPro" id="IPR013785">
    <property type="entry name" value="Aldolase_TIM"/>
</dbReference>
<evidence type="ECO:0000256" key="2">
    <source>
        <dbReference type="ARBA" id="ARBA00022630"/>
    </source>
</evidence>
<dbReference type="KEGG" id="kdj:28968272"/>
<dbReference type="GO" id="GO:0010181">
    <property type="term" value="F:FMN binding"/>
    <property type="evidence" value="ECO:0007669"/>
    <property type="project" value="InterPro"/>
</dbReference>
<comment type="cofactor">
    <cofactor evidence="1">
        <name>FMN</name>
        <dbReference type="ChEBI" id="CHEBI:58210"/>
    </cofactor>
</comment>